<dbReference type="Pfam" id="PF08242">
    <property type="entry name" value="Methyltransf_12"/>
    <property type="match status" value="1"/>
</dbReference>
<keyword evidence="2" id="KW-0808">Transferase</keyword>
<dbReference type="STRING" id="1082933.A6B35_18075"/>
<evidence type="ECO:0000259" key="1">
    <source>
        <dbReference type="Pfam" id="PF08242"/>
    </source>
</evidence>
<dbReference type="PANTHER" id="PTHR43861">
    <property type="entry name" value="TRANS-ACONITATE 2-METHYLTRANSFERASE-RELATED"/>
    <property type="match status" value="1"/>
</dbReference>
<keyword evidence="2" id="KW-0489">Methyltransferase</keyword>
<dbReference type="EMBL" id="AGSN01000222">
    <property type="protein sequence ID" value="EHH04626.1"/>
    <property type="molecule type" value="Genomic_DNA"/>
</dbReference>
<reference evidence="2 3" key="1">
    <citation type="journal article" date="2012" name="J. Bacteriol.">
        <title>Draft Genome Sequence of Plant Growth-Promoting Rhizobium Mesorhizobium amorphae, Isolated from Zinc-Lead Mine Tailings.</title>
        <authorList>
            <person name="Hao X."/>
            <person name="Lin Y."/>
            <person name="Johnstone L."/>
            <person name="Baltrus D.A."/>
            <person name="Miller S.J."/>
            <person name="Wei G."/>
            <person name="Rensing C."/>
        </authorList>
    </citation>
    <scope>NUCLEOTIDE SEQUENCE [LARGE SCALE GENOMIC DNA]</scope>
    <source>
        <strain evidence="2 3">CCNWGS0123</strain>
    </source>
</reference>
<sequence>MDAREEKMDVSSEALAKSRQTISAYEDYAERYDAIVRHVPNEREQASLKRLVAIAGTSGQILEVGSGPGYDADFLETLGVRVRRTDATKRFLELQAARGKQGELLDLITDDLGGPYDAVLALCVLIHVPRDQTDQVLAKIAQSLRPGGAFLVSMRNGDGETGGEYHTVYWRRDDFAARLEAAGLVLIRDDFNVGRDREEWNTFLAVKPA</sequence>
<name>G6YJW6_9HYPH</name>
<keyword evidence="3" id="KW-1185">Reference proteome</keyword>
<dbReference type="PATRIC" id="fig|1082933.3.peg.6115"/>
<dbReference type="KEGG" id="mamo:A6B35_18075"/>
<accession>G6YJW6</accession>
<dbReference type="Gene3D" id="3.40.50.150">
    <property type="entry name" value="Vaccinia Virus protein VP39"/>
    <property type="match status" value="1"/>
</dbReference>
<gene>
    <name evidence="2" type="ORF">MEA186_31501</name>
</gene>
<dbReference type="InterPro" id="IPR029063">
    <property type="entry name" value="SAM-dependent_MTases_sf"/>
</dbReference>
<dbReference type="AlphaFoldDB" id="G6YJW6"/>
<evidence type="ECO:0000313" key="2">
    <source>
        <dbReference type="EMBL" id="EHH04626.1"/>
    </source>
</evidence>
<dbReference type="InterPro" id="IPR013217">
    <property type="entry name" value="Methyltransf_12"/>
</dbReference>
<evidence type="ECO:0000313" key="3">
    <source>
        <dbReference type="Proteomes" id="UP000002949"/>
    </source>
</evidence>
<organism evidence="2 3">
    <name type="scientific">Mesorhizobium amorphae CCNWGS0123</name>
    <dbReference type="NCBI Taxonomy" id="1082933"/>
    <lineage>
        <taxon>Bacteria</taxon>
        <taxon>Pseudomonadati</taxon>
        <taxon>Pseudomonadota</taxon>
        <taxon>Alphaproteobacteria</taxon>
        <taxon>Hyphomicrobiales</taxon>
        <taxon>Phyllobacteriaceae</taxon>
        <taxon>Mesorhizobium</taxon>
    </lineage>
</organism>
<protein>
    <submittedName>
        <fullName evidence="2">Type 12 methyltransferase</fullName>
    </submittedName>
</protein>
<feature type="domain" description="Methyltransferase type 12" evidence="1">
    <location>
        <begin position="62"/>
        <end position="149"/>
    </location>
</feature>
<dbReference type="CDD" id="cd02440">
    <property type="entry name" value="AdoMet_MTases"/>
    <property type="match status" value="1"/>
</dbReference>
<dbReference type="Proteomes" id="UP000002949">
    <property type="component" value="Unassembled WGS sequence"/>
</dbReference>
<dbReference type="eggNOG" id="COG0500">
    <property type="taxonomic scope" value="Bacteria"/>
</dbReference>
<dbReference type="SUPFAM" id="SSF53335">
    <property type="entry name" value="S-adenosyl-L-methionine-dependent methyltransferases"/>
    <property type="match status" value="1"/>
</dbReference>
<dbReference type="GO" id="GO:0008168">
    <property type="term" value="F:methyltransferase activity"/>
    <property type="evidence" value="ECO:0007669"/>
    <property type="project" value="UniProtKB-KW"/>
</dbReference>
<dbReference type="GO" id="GO:0032259">
    <property type="term" value="P:methylation"/>
    <property type="evidence" value="ECO:0007669"/>
    <property type="project" value="UniProtKB-KW"/>
</dbReference>
<proteinExistence type="predicted"/>